<dbReference type="PRINTS" id="PR00455">
    <property type="entry name" value="HTHTETR"/>
</dbReference>
<keyword evidence="8" id="KW-1185">Reference proteome</keyword>
<accession>A0ABV3FQF1</accession>
<reference evidence="7 8" key="1">
    <citation type="submission" date="2024-06" db="EMBL/GenBank/DDBJ databases">
        <title>The Natural Products Discovery Center: Release of the First 8490 Sequenced Strains for Exploring Actinobacteria Biosynthetic Diversity.</title>
        <authorList>
            <person name="Kalkreuter E."/>
            <person name="Kautsar S.A."/>
            <person name="Yang D."/>
            <person name="Bader C.D."/>
            <person name="Teijaro C.N."/>
            <person name="Fluegel L."/>
            <person name="Davis C.M."/>
            <person name="Simpson J.R."/>
            <person name="Lauterbach L."/>
            <person name="Steele A.D."/>
            <person name="Gui C."/>
            <person name="Meng S."/>
            <person name="Li G."/>
            <person name="Viehrig K."/>
            <person name="Ye F."/>
            <person name="Su P."/>
            <person name="Kiefer A.F."/>
            <person name="Nichols A."/>
            <person name="Cepeda A.J."/>
            <person name="Yan W."/>
            <person name="Fan B."/>
            <person name="Jiang Y."/>
            <person name="Adhikari A."/>
            <person name="Zheng C.-J."/>
            <person name="Schuster L."/>
            <person name="Cowan T.M."/>
            <person name="Smanski M.J."/>
            <person name="Chevrette M.G."/>
            <person name="De Carvalho L.P.S."/>
            <person name="Shen B."/>
        </authorList>
    </citation>
    <scope>NUCLEOTIDE SEQUENCE [LARGE SCALE GENOMIC DNA]</scope>
    <source>
        <strain evidence="7 8">NPDC050403</strain>
    </source>
</reference>
<dbReference type="RefSeq" id="WP_109525545.1">
    <property type="nucleotide sequence ID" value="NZ_JBFAKC010000003.1"/>
</dbReference>
<dbReference type="Proteomes" id="UP001551695">
    <property type="component" value="Unassembled WGS sequence"/>
</dbReference>
<proteinExistence type="predicted"/>
<evidence type="ECO:0000256" key="5">
    <source>
        <dbReference type="SAM" id="MobiDB-lite"/>
    </source>
</evidence>
<dbReference type="SUPFAM" id="SSF46689">
    <property type="entry name" value="Homeodomain-like"/>
    <property type="match status" value="1"/>
</dbReference>
<evidence type="ECO:0000259" key="6">
    <source>
        <dbReference type="PROSITE" id="PS50977"/>
    </source>
</evidence>
<dbReference type="Gene3D" id="1.10.10.60">
    <property type="entry name" value="Homeodomain-like"/>
    <property type="match status" value="1"/>
</dbReference>
<protein>
    <submittedName>
        <fullName evidence="7">TetR family transcriptional regulator</fullName>
    </submittedName>
</protein>
<evidence type="ECO:0000256" key="1">
    <source>
        <dbReference type="ARBA" id="ARBA00023015"/>
    </source>
</evidence>
<evidence type="ECO:0000256" key="4">
    <source>
        <dbReference type="PROSITE-ProRule" id="PRU00335"/>
    </source>
</evidence>
<dbReference type="Gene3D" id="1.10.357.10">
    <property type="entry name" value="Tetracycline Repressor, domain 2"/>
    <property type="match status" value="1"/>
</dbReference>
<sequence>MSVDSPGDGTAAQALPETQGLRERKKERTRRSIRSEAFRLFREQGYNETTVEQIAQVAEVSPSTFFRYFPSKEQLVVTDDLDPLLIEAIRRQPRDAPPLTAFREAVVTVFSNLSGEELAFEQERQALLYHVPDLRAAVTREFERNIDLICGLLAEHLHRDEADFEVRVTAGAVAGCILAITKMVPMNPENISRALTFMEAGFPLRGEN</sequence>
<evidence type="ECO:0000313" key="8">
    <source>
        <dbReference type="Proteomes" id="UP001551695"/>
    </source>
</evidence>
<evidence type="ECO:0000313" key="7">
    <source>
        <dbReference type="EMBL" id="MEV0707636.1"/>
    </source>
</evidence>
<gene>
    <name evidence="7" type="ORF">AB0I48_08745</name>
</gene>
<dbReference type="Pfam" id="PF17754">
    <property type="entry name" value="TetR_C_14"/>
    <property type="match status" value="1"/>
</dbReference>
<dbReference type="InterPro" id="IPR041347">
    <property type="entry name" value="MftR_C"/>
</dbReference>
<feature type="region of interest" description="Disordered" evidence="5">
    <location>
        <begin position="1"/>
        <end position="30"/>
    </location>
</feature>
<dbReference type="PANTHER" id="PTHR30055:SF234">
    <property type="entry name" value="HTH-TYPE TRANSCRIPTIONAL REGULATOR BETI"/>
    <property type="match status" value="1"/>
</dbReference>
<dbReference type="EMBL" id="JBFAKC010000003">
    <property type="protein sequence ID" value="MEV0707636.1"/>
    <property type="molecule type" value="Genomic_DNA"/>
</dbReference>
<dbReference type="Pfam" id="PF00440">
    <property type="entry name" value="TetR_N"/>
    <property type="match status" value="1"/>
</dbReference>
<feature type="DNA-binding region" description="H-T-H motif" evidence="4">
    <location>
        <begin position="50"/>
        <end position="69"/>
    </location>
</feature>
<keyword evidence="1" id="KW-0805">Transcription regulation</keyword>
<evidence type="ECO:0000256" key="3">
    <source>
        <dbReference type="ARBA" id="ARBA00023163"/>
    </source>
</evidence>
<keyword evidence="3" id="KW-0804">Transcription</keyword>
<organism evidence="7 8">
    <name type="scientific">Nocardia aurea</name>
    <dbReference type="NCBI Taxonomy" id="2144174"/>
    <lineage>
        <taxon>Bacteria</taxon>
        <taxon>Bacillati</taxon>
        <taxon>Actinomycetota</taxon>
        <taxon>Actinomycetes</taxon>
        <taxon>Mycobacteriales</taxon>
        <taxon>Nocardiaceae</taxon>
        <taxon>Nocardia</taxon>
    </lineage>
</organism>
<dbReference type="PROSITE" id="PS50977">
    <property type="entry name" value="HTH_TETR_2"/>
    <property type="match status" value="1"/>
</dbReference>
<dbReference type="PANTHER" id="PTHR30055">
    <property type="entry name" value="HTH-TYPE TRANSCRIPTIONAL REGULATOR RUTR"/>
    <property type="match status" value="1"/>
</dbReference>
<dbReference type="InterPro" id="IPR050109">
    <property type="entry name" value="HTH-type_TetR-like_transc_reg"/>
</dbReference>
<evidence type="ECO:0000256" key="2">
    <source>
        <dbReference type="ARBA" id="ARBA00023125"/>
    </source>
</evidence>
<name>A0ABV3FQF1_9NOCA</name>
<comment type="caution">
    <text evidence="7">The sequence shown here is derived from an EMBL/GenBank/DDBJ whole genome shotgun (WGS) entry which is preliminary data.</text>
</comment>
<keyword evidence="2 4" id="KW-0238">DNA-binding</keyword>
<feature type="domain" description="HTH tetR-type" evidence="6">
    <location>
        <begin position="27"/>
        <end position="87"/>
    </location>
</feature>
<dbReference type="InterPro" id="IPR009057">
    <property type="entry name" value="Homeodomain-like_sf"/>
</dbReference>
<dbReference type="InterPro" id="IPR001647">
    <property type="entry name" value="HTH_TetR"/>
</dbReference>